<organism evidence="4 5">
    <name type="scientific">Sphaerosporella brunnea</name>
    <dbReference type="NCBI Taxonomy" id="1250544"/>
    <lineage>
        <taxon>Eukaryota</taxon>
        <taxon>Fungi</taxon>
        <taxon>Dikarya</taxon>
        <taxon>Ascomycota</taxon>
        <taxon>Pezizomycotina</taxon>
        <taxon>Pezizomycetes</taxon>
        <taxon>Pezizales</taxon>
        <taxon>Pyronemataceae</taxon>
        <taxon>Sphaerosporella</taxon>
    </lineage>
</organism>
<dbReference type="InterPro" id="IPR051414">
    <property type="entry name" value="Adenylate-forming_Reductase"/>
</dbReference>
<dbReference type="Pfam" id="PF07993">
    <property type="entry name" value="NAD_binding_4"/>
    <property type="match status" value="1"/>
</dbReference>
<evidence type="ECO:0000313" key="4">
    <source>
        <dbReference type="EMBL" id="KAA8896205.1"/>
    </source>
</evidence>
<dbReference type="Gene3D" id="3.40.50.12780">
    <property type="entry name" value="N-terminal domain of ligase-like"/>
    <property type="match status" value="1"/>
</dbReference>
<evidence type="ECO:0000259" key="3">
    <source>
        <dbReference type="PROSITE" id="PS50075"/>
    </source>
</evidence>
<dbReference type="SUPFAM" id="SSF56801">
    <property type="entry name" value="Acetyl-CoA synthetase-like"/>
    <property type="match status" value="1"/>
</dbReference>
<dbReference type="Proteomes" id="UP000326924">
    <property type="component" value="Unassembled WGS sequence"/>
</dbReference>
<dbReference type="SMART" id="SM00823">
    <property type="entry name" value="PKS_PP"/>
    <property type="match status" value="1"/>
</dbReference>
<accession>A0A5J5EKM3</accession>
<proteinExistence type="predicted"/>
<dbReference type="AlphaFoldDB" id="A0A5J5EKM3"/>
<dbReference type="InterPro" id="IPR036736">
    <property type="entry name" value="ACP-like_sf"/>
</dbReference>
<sequence>MAPAQKFRSVDEMFRSCTEANPDTVILGYPSTGNEFVDYTCGQLEIMVQRAARRYSKALPKIRKTSDDPHITVAVLGVTNLEYIITYLALQRLGLTCLFLSTRLQENAFLHLFDATHCEVVLAQQSFQAIMERAKALKEDPLDILPMVDFEYIQSAHSDDREPLVAEIDPEKETTQSGWIIHSSGSTGLPKPIWQTNHGSIRAAESMTIPYDSLVTLPLFHTFGLYTLLHGIRDGRKTSFYNADLPLTGPNVVAALESSKADVMFTVPYALKLTVEAEGGVEALKKLKEIVYGGASCPQELGDMLTSQGVKLSNYFGSTEAGFILKYCDEGWNWLSPISIAAPFIKWEHEGGDLYQLVILPGWPSLVMTNREDGSYATKDLFQRHPANPNAWRYMDRLDSTIVLNNGEKANPILLENNVRKNRYVTESIVFGAGKPTLGMVIIQSEHAEGMSREEFLKVMSEDLEHGNSMVPAYAKVFPDAIILKPAGTAFPRTDKGTAIRAAFIREFQPDIDAYYTQLESQEANSGKDMSEAEIRQFVRATVANALQIPEGDVKDDTDFFSLGLDSLMAIGVRRKLAQEVNTNGKVLGANVVFEKPNIDALTRFLVSLGNGIQEKERSAEEKMEELVNKYSTFTRHVSGDVQVDGEYVVLTGATGSLGAFILATLLQRPTVQKVYCFVRARSANAGQARVISALEKAHRLQQLTDAQKAKIVALPTDLSQATFGLKQEMYDQILREVTVVIHNAWSVNFNMDVTSFEEQHIRGTWNLINFCLSSPHRTPASFNFISSVSTAMNMGTRTIPEVLPKFGDAMPMGYAHSKLVAERICTVAAAKSDIAARILRVGQIVGDTEHGMWNATEAPPLTVQSATTIGALPVISKDDEELSWIPVDVTAATIVDLSLLDRLQDAHVPARNAVLHVCHPKVLYWNRDVLPALQKAGLKFEAVDQHEWVRRLEASEQDPAKNPPIKLLDFFKKRYADETVSEPYFETVESCKYSPSLREAKEVDAELVGRFLRYWQEKCW</sequence>
<dbReference type="InterPro" id="IPR020806">
    <property type="entry name" value="PKS_PP-bd"/>
</dbReference>
<dbReference type="PROSITE" id="PS50075">
    <property type="entry name" value="CARRIER"/>
    <property type="match status" value="1"/>
</dbReference>
<dbReference type="PANTHER" id="PTHR43439:SF2">
    <property type="entry name" value="ENZYME, PUTATIVE (JCVI)-RELATED"/>
    <property type="match status" value="1"/>
</dbReference>
<dbReference type="InterPro" id="IPR009081">
    <property type="entry name" value="PP-bd_ACP"/>
</dbReference>
<dbReference type="InterPro" id="IPR000873">
    <property type="entry name" value="AMP-dep_synth/lig_dom"/>
</dbReference>
<keyword evidence="2" id="KW-0597">Phosphoprotein</keyword>
<dbReference type="Gene3D" id="3.40.50.720">
    <property type="entry name" value="NAD(P)-binding Rossmann-like Domain"/>
    <property type="match status" value="1"/>
</dbReference>
<dbReference type="Pfam" id="PF00501">
    <property type="entry name" value="AMP-binding"/>
    <property type="match status" value="1"/>
</dbReference>
<dbReference type="InterPro" id="IPR013120">
    <property type="entry name" value="FAR_NAD-bd"/>
</dbReference>
<feature type="domain" description="Carrier" evidence="3">
    <location>
        <begin position="530"/>
        <end position="610"/>
    </location>
</feature>
<evidence type="ECO:0000313" key="5">
    <source>
        <dbReference type="Proteomes" id="UP000326924"/>
    </source>
</evidence>
<dbReference type="Pfam" id="PF00550">
    <property type="entry name" value="PP-binding"/>
    <property type="match status" value="1"/>
</dbReference>
<dbReference type="PANTHER" id="PTHR43439">
    <property type="entry name" value="PHENYLACETATE-COENZYME A LIGASE"/>
    <property type="match status" value="1"/>
</dbReference>
<dbReference type="PROSITE" id="PS00012">
    <property type="entry name" value="PHOSPHOPANTETHEINE"/>
    <property type="match status" value="1"/>
</dbReference>
<dbReference type="SUPFAM" id="SSF47336">
    <property type="entry name" value="ACP-like"/>
    <property type="match status" value="1"/>
</dbReference>
<dbReference type="InterPro" id="IPR036291">
    <property type="entry name" value="NAD(P)-bd_dom_sf"/>
</dbReference>
<comment type="caution">
    <text evidence="4">The sequence shown here is derived from an EMBL/GenBank/DDBJ whole genome shotgun (WGS) entry which is preliminary data.</text>
</comment>
<keyword evidence="1" id="KW-0596">Phosphopantetheine</keyword>
<dbReference type="InterPro" id="IPR020845">
    <property type="entry name" value="AMP-binding_CS"/>
</dbReference>
<dbReference type="SMART" id="SM01294">
    <property type="entry name" value="PKS_PP_betabranch"/>
    <property type="match status" value="1"/>
</dbReference>
<dbReference type="InParanoid" id="A0A5J5EKM3"/>
<keyword evidence="5" id="KW-1185">Reference proteome</keyword>
<evidence type="ECO:0000256" key="2">
    <source>
        <dbReference type="ARBA" id="ARBA00022553"/>
    </source>
</evidence>
<dbReference type="SUPFAM" id="SSF51735">
    <property type="entry name" value="NAD(P)-binding Rossmann-fold domains"/>
    <property type="match status" value="1"/>
</dbReference>
<gene>
    <name evidence="4" type="ORF">FN846DRAFT_893478</name>
</gene>
<evidence type="ECO:0000256" key="1">
    <source>
        <dbReference type="ARBA" id="ARBA00022450"/>
    </source>
</evidence>
<dbReference type="OrthoDB" id="429813at2759"/>
<protein>
    <recommendedName>
        <fullName evidence="3">Carrier domain-containing protein</fullName>
    </recommendedName>
</protein>
<name>A0A5J5EKM3_9PEZI</name>
<reference evidence="4 5" key="1">
    <citation type="submission" date="2019-09" db="EMBL/GenBank/DDBJ databases">
        <title>Draft genome of the ectomycorrhizal ascomycete Sphaerosporella brunnea.</title>
        <authorList>
            <consortium name="DOE Joint Genome Institute"/>
            <person name="Benucci G.M."/>
            <person name="Marozzi G."/>
            <person name="Antonielli L."/>
            <person name="Sanchez S."/>
            <person name="Marco P."/>
            <person name="Wang X."/>
            <person name="Falini L.B."/>
            <person name="Barry K."/>
            <person name="Haridas S."/>
            <person name="Lipzen A."/>
            <person name="Labutti K."/>
            <person name="Grigoriev I.V."/>
            <person name="Murat C."/>
            <person name="Martin F."/>
            <person name="Albertini E."/>
            <person name="Donnini D."/>
            <person name="Bonito G."/>
        </authorList>
    </citation>
    <scope>NUCLEOTIDE SEQUENCE [LARGE SCALE GENOMIC DNA]</scope>
    <source>
        <strain evidence="4 5">Sb_GMNB300</strain>
    </source>
</reference>
<dbReference type="PROSITE" id="PS00455">
    <property type="entry name" value="AMP_BINDING"/>
    <property type="match status" value="1"/>
</dbReference>
<dbReference type="EMBL" id="VXIS01000223">
    <property type="protein sequence ID" value="KAA8896205.1"/>
    <property type="molecule type" value="Genomic_DNA"/>
</dbReference>
<dbReference type="Gene3D" id="1.10.1200.10">
    <property type="entry name" value="ACP-like"/>
    <property type="match status" value="1"/>
</dbReference>
<dbReference type="InterPro" id="IPR042099">
    <property type="entry name" value="ANL_N_sf"/>
</dbReference>
<dbReference type="GO" id="GO:0031177">
    <property type="term" value="F:phosphopantetheine binding"/>
    <property type="evidence" value="ECO:0007669"/>
    <property type="project" value="InterPro"/>
</dbReference>
<dbReference type="Pfam" id="PF23562">
    <property type="entry name" value="AMP-binding_C_3"/>
    <property type="match status" value="1"/>
</dbReference>
<dbReference type="InterPro" id="IPR006162">
    <property type="entry name" value="Ppantetheine_attach_site"/>
</dbReference>